<dbReference type="PANTHER" id="PTHR12903">
    <property type="entry name" value="MITOCHONDRIAL RIBOSOMAL PROTEIN L24"/>
    <property type="match status" value="1"/>
</dbReference>
<comment type="caution">
    <text evidence="7">The sequence shown here is derived from an EMBL/GenBank/DDBJ whole genome shotgun (WGS) entry which is preliminary data.</text>
</comment>
<dbReference type="HAMAP" id="MF_01326_B">
    <property type="entry name" value="Ribosomal_uL24_B"/>
    <property type="match status" value="1"/>
</dbReference>
<keyword evidence="5" id="KW-0694">RNA-binding</keyword>
<evidence type="ECO:0000256" key="5">
    <source>
        <dbReference type="HAMAP-Rule" id="MF_01326"/>
    </source>
</evidence>
<gene>
    <name evidence="5" type="primary">rplX</name>
    <name evidence="7" type="ORF">A2Y64_08625</name>
</gene>
<evidence type="ECO:0000313" key="7">
    <source>
        <dbReference type="EMBL" id="OGD74097.1"/>
    </source>
</evidence>
<dbReference type="AlphaFoldDB" id="A0A1F5F354"/>
<evidence type="ECO:0000256" key="2">
    <source>
        <dbReference type="ARBA" id="ARBA00022980"/>
    </source>
</evidence>
<dbReference type="SUPFAM" id="SSF50104">
    <property type="entry name" value="Translation proteins SH3-like domain"/>
    <property type="match status" value="1"/>
</dbReference>
<organism evidence="7 8">
    <name type="scientific">Candidatus Coatesbacteria bacterium RBG_13_66_14</name>
    <dbReference type="NCBI Taxonomy" id="1817816"/>
    <lineage>
        <taxon>Bacteria</taxon>
        <taxon>Candidatus Coatesiibacteriota</taxon>
    </lineage>
</organism>
<dbReference type="InterPro" id="IPR014722">
    <property type="entry name" value="Rib_uL2_dom2"/>
</dbReference>
<dbReference type="CDD" id="cd06089">
    <property type="entry name" value="KOW_RPL26"/>
    <property type="match status" value="1"/>
</dbReference>
<dbReference type="NCBIfam" id="TIGR01079">
    <property type="entry name" value="rplX_bact"/>
    <property type="match status" value="1"/>
</dbReference>
<evidence type="ECO:0000256" key="4">
    <source>
        <dbReference type="ARBA" id="ARBA00035206"/>
    </source>
</evidence>
<feature type="domain" description="Large ribosomal subunit protein uL24 C-terminal" evidence="6">
    <location>
        <begin position="45"/>
        <end position="107"/>
    </location>
</feature>
<dbReference type="InterPro" id="IPR003256">
    <property type="entry name" value="Ribosomal_uL24"/>
</dbReference>
<protein>
    <recommendedName>
        <fullName evidence="4 5">Large ribosomal subunit protein uL24</fullName>
    </recommendedName>
</protein>
<evidence type="ECO:0000256" key="1">
    <source>
        <dbReference type="ARBA" id="ARBA00010618"/>
    </source>
</evidence>
<proteinExistence type="inferred from homology"/>
<dbReference type="GO" id="GO:1990904">
    <property type="term" value="C:ribonucleoprotein complex"/>
    <property type="evidence" value="ECO:0007669"/>
    <property type="project" value="UniProtKB-KW"/>
</dbReference>
<evidence type="ECO:0000256" key="3">
    <source>
        <dbReference type="ARBA" id="ARBA00023274"/>
    </source>
</evidence>
<dbReference type="Gene3D" id="2.30.30.30">
    <property type="match status" value="1"/>
</dbReference>
<accession>A0A1F5F354</accession>
<keyword evidence="5" id="KW-0699">rRNA-binding</keyword>
<dbReference type="GO" id="GO:0005840">
    <property type="term" value="C:ribosome"/>
    <property type="evidence" value="ECO:0007669"/>
    <property type="project" value="UniProtKB-KW"/>
</dbReference>
<comment type="subunit">
    <text evidence="5">Part of the 50S ribosomal subunit.</text>
</comment>
<dbReference type="STRING" id="1817816.A2Y64_08625"/>
<evidence type="ECO:0000313" key="8">
    <source>
        <dbReference type="Proteomes" id="UP000177187"/>
    </source>
</evidence>
<dbReference type="CDD" id="cd00065">
    <property type="entry name" value="FYVE_like_SF"/>
    <property type="match status" value="1"/>
</dbReference>
<evidence type="ECO:0000259" key="6">
    <source>
        <dbReference type="Pfam" id="PF17136"/>
    </source>
</evidence>
<dbReference type="InterPro" id="IPR057264">
    <property type="entry name" value="Ribosomal_uL24_C"/>
</dbReference>
<dbReference type="InterPro" id="IPR041988">
    <property type="entry name" value="Ribosomal_uL24_KOW"/>
</dbReference>
<sequence length="109" mass="12343">MARVTRLRKGDTVEIVSGSERTSKKNRGQILKINLEATKVIVQGLNFTKKHQRQKKQDVQGGIIEIEAPIELSNVMFVCPKCSKTTRLGVRRVDGKRFRVCKRCGAEFV</sequence>
<dbReference type="Pfam" id="PF17136">
    <property type="entry name" value="ribosomal_L24"/>
    <property type="match status" value="1"/>
</dbReference>
<comment type="function">
    <text evidence="5">One of the proteins that surrounds the polypeptide exit tunnel on the outside of the subunit.</text>
</comment>
<keyword evidence="2 5" id="KW-0689">Ribosomal protein</keyword>
<dbReference type="GO" id="GO:0006412">
    <property type="term" value="P:translation"/>
    <property type="evidence" value="ECO:0007669"/>
    <property type="project" value="UniProtKB-UniRule"/>
</dbReference>
<reference evidence="7 8" key="1">
    <citation type="journal article" date="2016" name="Nat. Commun.">
        <title>Thousands of microbial genomes shed light on interconnected biogeochemical processes in an aquifer system.</title>
        <authorList>
            <person name="Anantharaman K."/>
            <person name="Brown C.T."/>
            <person name="Hug L.A."/>
            <person name="Sharon I."/>
            <person name="Castelle C.J."/>
            <person name="Probst A.J."/>
            <person name="Thomas B.C."/>
            <person name="Singh A."/>
            <person name="Wilkins M.J."/>
            <person name="Karaoz U."/>
            <person name="Brodie E.L."/>
            <person name="Williams K.H."/>
            <person name="Hubbard S.S."/>
            <person name="Banfield J.F."/>
        </authorList>
    </citation>
    <scope>NUCLEOTIDE SEQUENCE [LARGE SCALE GENOMIC DNA]</scope>
</reference>
<comment type="similarity">
    <text evidence="1 5">Belongs to the universal ribosomal protein uL24 family.</text>
</comment>
<dbReference type="EMBL" id="MFAF01000107">
    <property type="protein sequence ID" value="OGD74097.1"/>
    <property type="molecule type" value="Genomic_DNA"/>
</dbReference>
<dbReference type="Proteomes" id="UP000177187">
    <property type="component" value="Unassembled WGS sequence"/>
</dbReference>
<dbReference type="GO" id="GO:0019843">
    <property type="term" value="F:rRNA binding"/>
    <property type="evidence" value="ECO:0007669"/>
    <property type="project" value="UniProtKB-UniRule"/>
</dbReference>
<dbReference type="InterPro" id="IPR008991">
    <property type="entry name" value="Translation_prot_SH3-like_sf"/>
</dbReference>
<comment type="function">
    <text evidence="5">One of two assembly initiator proteins, it binds directly to the 5'-end of the 23S rRNA, where it nucleates assembly of the 50S subunit.</text>
</comment>
<dbReference type="GO" id="GO:0003735">
    <property type="term" value="F:structural constituent of ribosome"/>
    <property type="evidence" value="ECO:0007669"/>
    <property type="project" value="InterPro"/>
</dbReference>
<keyword evidence="3 5" id="KW-0687">Ribonucleoprotein</keyword>
<name>A0A1F5F354_9BACT</name>